<accession>K9WZU9</accession>
<gene>
    <name evidence="1" type="ORF">Cylst_2838</name>
</gene>
<protein>
    <submittedName>
        <fullName evidence="1">Uncharacterized protein</fullName>
    </submittedName>
</protein>
<sequence>MIEDSQVMICIYHTGLPNLEEVLYCRVNLFFGRKIRAN</sequence>
<keyword evidence="2" id="KW-1185">Reference proteome</keyword>
<organism evidence="1 2">
    <name type="scientific">Cylindrospermum stagnale PCC 7417</name>
    <dbReference type="NCBI Taxonomy" id="56107"/>
    <lineage>
        <taxon>Bacteria</taxon>
        <taxon>Bacillati</taxon>
        <taxon>Cyanobacteriota</taxon>
        <taxon>Cyanophyceae</taxon>
        <taxon>Nostocales</taxon>
        <taxon>Nostocaceae</taxon>
        <taxon>Cylindrospermum</taxon>
    </lineage>
</organism>
<dbReference type="Proteomes" id="UP000010475">
    <property type="component" value="Chromosome"/>
</dbReference>
<dbReference type="KEGG" id="csg:Cylst_2838"/>
<dbReference type="HOGENOM" id="CLU_3327087_0_0_3"/>
<name>K9WZU9_9NOST</name>
<proteinExistence type="predicted"/>
<dbReference type="EMBL" id="CP003642">
    <property type="protein sequence ID" value="AFZ25032.1"/>
    <property type="molecule type" value="Genomic_DNA"/>
</dbReference>
<dbReference type="AlphaFoldDB" id="K9WZU9"/>
<evidence type="ECO:0000313" key="1">
    <source>
        <dbReference type="EMBL" id="AFZ25032.1"/>
    </source>
</evidence>
<reference evidence="1 2" key="1">
    <citation type="submission" date="2012-06" db="EMBL/GenBank/DDBJ databases">
        <title>Finished chromosome of genome of Cylindrospermum stagnale PCC 7417.</title>
        <authorList>
            <consortium name="US DOE Joint Genome Institute"/>
            <person name="Gugger M."/>
            <person name="Coursin T."/>
            <person name="Rippka R."/>
            <person name="Tandeau De Marsac N."/>
            <person name="Huntemann M."/>
            <person name="Wei C.-L."/>
            <person name="Han J."/>
            <person name="Detter J.C."/>
            <person name="Han C."/>
            <person name="Tapia R."/>
            <person name="Chen A."/>
            <person name="Kyrpides N."/>
            <person name="Mavromatis K."/>
            <person name="Markowitz V."/>
            <person name="Szeto E."/>
            <person name="Ivanova N."/>
            <person name="Pagani I."/>
            <person name="Pati A."/>
            <person name="Goodwin L."/>
            <person name="Nordberg H.P."/>
            <person name="Cantor M.N."/>
            <person name="Hua S.X."/>
            <person name="Woyke T."/>
            <person name="Kerfeld C.A."/>
        </authorList>
    </citation>
    <scope>NUCLEOTIDE SEQUENCE [LARGE SCALE GENOMIC DNA]</scope>
    <source>
        <strain evidence="1 2">PCC 7417</strain>
    </source>
</reference>
<evidence type="ECO:0000313" key="2">
    <source>
        <dbReference type="Proteomes" id="UP000010475"/>
    </source>
</evidence>